<sequence length="214" mass="23534">MSIHCPKSPVENGVAKGPDKQKSSQDKEESSLVTAKTTADDDEIDIQPVSGRLEIRVVDRSVDGSHQMPQTATRRSDHKGRGGISPVSTGREETTSLYYDATEESSKDKHNLSPVKEVDSRCPSSENQAEETGNGHELQRSSTAPHCHRLDAGEDGGASKQLTPGLRRRRQGEKYVTDSSQLNLRFQRPRRIPDASVITSRCRRFQPVAASPES</sequence>
<dbReference type="EMBL" id="GBHO01007760">
    <property type="protein sequence ID" value="JAG35844.1"/>
    <property type="molecule type" value="Transcribed_RNA"/>
</dbReference>
<evidence type="ECO:0000256" key="1">
    <source>
        <dbReference type="SAM" id="MobiDB-lite"/>
    </source>
</evidence>
<organism evidence="2">
    <name type="scientific">Lygus hesperus</name>
    <name type="common">Western plant bug</name>
    <dbReference type="NCBI Taxonomy" id="30085"/>
    <lineage>
        <taxon>Eukaryota</taxon>
        <taxon>Metazoa</taxon>
        <taxon>Ecdysozoa</taxon>
        <taxon>Arthropoda</taxon>
        <taxon>Hexapoda</taxon>
        <taxon>Insecta</taxon>
        <taxon>Pterygota</taxon>
        <taxon>Neoptera</taxon>
        <taxon>Paraneoptera</taxon>
        <taxon>Hemiptera</taxon>
        <taxon>Heteroptera</taxon>
        <taxon>Panheteroptera</taxon>
        <taxon>Cimicomorpha</taxon>
        <taxon>Miridae</taxon>
        <taxon>Mirini</taxon>
        <taxon>Lygus</taxon>
    </lineage>
</organism>
<protein>
    <submittedName>
        <fullName evidence="2">Uncharacterized protein</fullName>
    </submittedName>
</protein>
<feature type="region of interest" description="Disordered" evidence="1">
    <location>
        <begin position="1"/>
        <end position="188"/>
    </location>
</feature>
<proteinExistence type="predicted"/>
<reference evidence="2" key="1">
    <citation type="journal article" date="2014" name="PLoS ONE">
        <title>Transcriptome-Based Identification of ABC Transporters in the Western Tarnished Plant Bug Lygus hesperus.</title>
        <authorList>
            <person name="Hull J.J."/>
            <person name="Chaney K."/>
            <person name="Geib S.M."/>
            <person name="Fabrick J.A."/>
            <person name="Brent C.S."/>
            <person name="Walsh D."/>
            <person name="Lavine L.C."/>
        </authorList>
    </citation>
    <scope>NUCLEOTIDE SEQUENCE</scope>
</reference>
<dbReference type="AlphaFoldDB" id="A0A0A9YUF8"/>
<feature type="compositionally biased region" description="Basic and acidic residues" evidence="1">
    <location>
        <begin position="104"/>
        <end position="120"/>
    </location>
</feature>
<feature type="compositionally biased region" description="Basic and acidic residues" evidence="1">
    <location>
        <begin position="17"/>
        <end position="30"/>
    </location>
</feature>
<name>A0A0A9YUF8_LYGHE</name>
<gene>
    <name evidence="2" type="ORF">CM83_63021</name>
</gene>
<reference evidence="2" key="2">
    <citation type="submission" date="2014-07" db="EMBL/GenBank/DDBJ databases">
        <authorList>
            <person name="Hull J."/>
        </authorList>
    </citation>
    <scope>NUCLEOTIDE SEQUENCE</scope>
</reference>
<accession>A0A0A9YUF8</accession>
<feature type="compositionally biased region" description="Basic and acidic residues" evidence="1">
    <location>
        <begin position="53"/>
        <end position="63"/>
    </location>
</feature>
<evidence type="ECO:0000313" key="2">
    <source>
        <dbReference type="EMBL" id="JAG35844.1"/>
    </source>
</evidence>
<feature type="compositionally biased region" description="Polar residues" evidence="1">
    <location>
        <begin position="122"/>
        <end position="131"/>
    </location>
</feature>